<protein>
    <submittedName>
        <fullName evidence="2">Uncharacterized protein</fullName>
    </submittedName>
</protein>
<sequence>MVSPLEENKPRSRSKSTVSVTSDEPVYLHDSSWNGVCKPSANLTRSTLGVKSLSWPDIFNWVERANRTHSSSPLQSTEPPTSTESPASNDFPASPEVPASTIVWDNQSGTHGSLDGNQDDINPLAVPFAWEESLGDYEYPVAVDSDDPIVRSFCVTREPDSHSLFPLSDTSFCSSCRGPVVEHVEFVARGNPSRIKPDLGQRIIDVWLIMESIRRDTAVKENELAELHERLVRFTIPAPNAMISESSAPLNEGWLRWSCVCKEGEDWRQGFESGWRPANFEEWVRVKVHLIILEEELMLQIRQSRTQDYADFWRRWLGINGSAGLPKDMALILRWMAGTRPELRREMMKAPLPTEFNNFLSHVFTVLTRLGLSWEGGMEAAEEIRMWRQTKEKKLELAAVQAFRESQKYEFVPPRGGWQ</sequence>
<evidence type="ECO:0000313" key="3">
    <source>
        <dbReference type="Proteomes" id="UP000028524"/>
    </source>
</evidence>
<name>A0A084QB95_STAC4</name>
<dbReference type="Proteomes" id="UP000028524">
    <property type="component" value="Unassembled WGS sequence"/>
</dbReference>
<keyword evidence="3" id="KW-1185">Reference proteome</keyword>
<feature type="compositionally biased region" description="Polar residues" evidence="1">
    <location>
        <begin position="68"/>
        <end position="88"/>
    </location>
</feature>
<organism evidence="2 3">
    <name type="scientific">Stachybotrys chlorohalonatus (strain IBT 40285)</name>
    <dbReference type="NCBI Taxonomy" id="1283841"/>
    <lineage>
        <taxon>Eukaryota</taxon>
        <taxon>Fungi</taxon>
        <taxon>Dikarya</taxon>
        <taxon>Ascomycota</taxon>
        <taxon>Pezizomycotina</taxon>
        <taxon>Sordariomycetes</taxon>
        <taxon>Hypocreomycetidae</taxon>
        <taxon>Hypocreales</taxon>
        <taxon>Stachybotryaceae</taxon>
        <taxon>Stachybotrys</taxon>
    </lineage>
</organism>
<dbReference type="OrthoDB" id="10300781at2759"/>
<dbReference type="HOGENOM" id="CLU_654123_0_0_1"/>
<feature type="compositionally biased region" description="Basic and acidic residues" evidence="1">
    <location>
        <begin position="1"/>
        <end position="10"/>
    </location>
</feature>
<dbReference type="InParanoid" id="A0A084QB95"/>
<gene>
    <name evidence="2" type="ORF">S40285_10418</name>
</gene>
<proteinExistence type="predicted"/>
<reference evidence="2 3" key="1">
    <citation type="journal article" date="2014" name="BMC Genomics">
        <title>Comparative genome sequencing reveals chemotype-specific gene clusters in the toxigenic black mold Stachybotrys.</title>
        <authorList>
            <person name="Semeiks J."/>
            <person name="Borek D."/>
            <person name="Otwinowski Z."/>
            <person name="Grishin N.V."/>
        </authorList>
    </citation>
    <scope>NUCLEOTIDE SEQUENCE [LARGE SCALE GENOMIC DNA]</scope>
    <source>
        <strain evidence="2 3">IBT 40285</strain>
    </source>
</reference>
<evidence type="ECO:0000256" key="1">
    <source>
        <dbReference type="SAM" id="MobiDB-lite"/>
    </source>
</evidence>
<dbReference type="AlphaFoldDB" id="A0A084QB95"/>
<evidence type="ECO:0000313" key="2">
    <source>
        <dbReference type="EMBL" id="KFA61230.1"/>
    </source>
</evidence>
<accession>A0A084QB95</accession>
<dbReference type="EMBL" id="KL660865">
    <property type="protein sequence ID" value="KFA61230.1"/>
    <property type="molecule type" value="Genomic_DNA"/>
</dbReference>
<feature type="region of interest" description="Disordered" evidence="1">
    <location>
        <begin position="67"/>
        <end position="97"/>
    </location>
</feature>
<feature type="region of interest" description="Disordered" evidence="1">
    <location>
        <begin position="1"/>
        <end position="39"/>
    </location>
</feature>